<evidence type="ECO:0000256" key="1">
    <source>
        <dbReference type="SAM" id="Phobius"/>
    </source>
</evidence>
<feature type="transmembrane region" description="Helical" evidence="1">
    <location>
        <begin position="69"/>
        <end position="88"/>
    </location>
</feature>
<dbReference type="KEGG" id="hse:Hsero_1491"/>
<feature type="transmembrane region" description="Helical" evidence="1">
    <location>
        <begin position="13"/>
        <end position="35"/>
    </location>
</feature>
<dbReference type="EMBL" id="CP002039">
    <property type="protein sequence ID" value="ADJ63006.1"/>
    <property type="molecule type" value="Genomic_DNA"/>
</dbReference>
<keyword evidence="3" id="KW-1185">Reference proteome</keyword>
<gene>
    <name evidence="2" type="ordered locus">Hsero_1491</name>
</gene>
<sequence length="100" mass="11264">MQSLLAFYAGTNLISFNVTIGYLLANFMCSAFLVVWSEREKAAIMTASFLFSIHIFLSTYCFSSHPLKIAIATGFALFPYLMAAVLFYTRRKAARRQDGK</sequence>
<dbReference type="STRING" id="757424.Hsero_1491"/>
<organism evidence="2 3">
    <name type="scientific">Herbaspirillum seropedicae (strain SmR1)</name>
    <dbReference type="NCBI Taxonomy" id="757424"/>
    <lineage>
        <taxon>Bacteria</taxon>
        <taxon>Pseudomonadati</taxon>
        <taxon>Pseudomonadota</taxon>
        <taxon>Betaproteobacteria</taxon>
        <taxon>Burkholderiales</taxon>
        <taxon>Oxalobacteraceae</taxon>
        <taxon>Herbaspirillum</taxon>
    </lineage>
</organism>
<accession>D8IPW0</accession>
<dbReference type="GeneID" id="29392125"/>
<name>D8IPW0_HERSS</name>
<evidence type="ECO:0008006" key="4">
    <source>
        <dbReference type="Google" id="ProtNLM"/>
    </source>
</evidence>
<dbReference type="AlphaFoldDB" id="D8IPW0"/>
<evidence type="ECO:0000313" key="2">
    <source>
        <dbReference type="EMBL" id="ADJ63006.1"/>
    </source>
</evidence>
<dbReference type="HOGENOM" id="CLU_2301991_0_0_4"/>
<evidence type="ECO:0000313" key="3">
    <source>
        <dbReference type="Proteomes" id="UP000000329"/>
    </source>
</evidence>
<dbReference type="Proteomes" id="UP000000329">
    <property type="component" value="Chromosome"/>
</dbReference>
<reference evidence="2 3" key="1">
    <citation type="submission" date="2010-04" db="EMBL/GenBank/DDBJ databases">
        <title>The genome of Herbaspirillum seropedicae SmR1, an endophytic, nitrogen-fixing, plant-growth promoting beta-Proteobacteria.</title>
        <authorList>
            <person name="Pedrosa F.O."/>
            <person name="Monteiro R.A."/>
            <person name="Wassem R."/>
            <person name="Cruz L.M."/>
            <person name="Ayub R.A."/>
            <person name="Colauto N.B."/>
            <person name="Fernandez M.A."/>
            <person name="Fungaro M.H.P."/>
            <person name="Grisard E.C."/>
            <person name="Hungria M."/>
            <person name="Madeira H.M.F."/>
            <person name="Nodari R.O."/>
            <person name="Osaku C.A."/>
            <person name="Petzl-Erler M.L."/>
            <person name="Terenzi H."/>
            <person name="Vieira L.G.E."/>
            <person name="Almeida M.I.M."/>
            <person name="Alves L.R."/>
            <person name="Arantes O.M.N."/>
            <person name="Balsanelli E."/>
            <person name="Barcellos F.G."/>
            <person name="Baura V.A."/>
            <person name="Binde D.R."/>
            <person name="Campo R.J."/>
            <person name="Chubatsu L.S."/>
            <person name="Chueire L.M.O."/>
            <person name="Ciferri R.R."/>
            <person name="Correa L.C."/>
            <person name="da Conceicao Silva J.L."/>
            <person name="Dabul A.N.G."/>
            <person name="Dambros B.P."/>
            <person name="Faoro H."/>
            <person name="Favetti A."/>
            <person name="Friedermann G."/>
            <person name="Furlaneto M.C."/>
            <person name="Gasques L.S."/>
            <person name="Gimenes C.C.T."/>
            <person name="Gioppo N.M.R."/>
            <person name="Glienke-Blanco C."/>
            <person name="Godoy L.P."/>
            <person name="Guerra M.P."/>
            <person name="Karp S."/>
            <person name="Kava-Cordeiro V."/>
            <person name="Margarido V.P."/>
            <person name="Mathioni S.M."/>
            <person name="Menck-Soares M.A."/>
            <person name="Murace N.K."/>
            <person name="Nicolas M.F."/>
            <person name="Oliveira C.E.C."/>
            <person name="Pagnan N.A.B."/>
            <person name="Pamphile J.A."/>
            <person name="Patussi E.V."/>
            <person name="Pereira L.F.P."/>
            <person name="Pereira-Ferrari L."/>
            <person name="Pinto F.G.S."/>
            <person name="Precoma C."/>
            <person name="Prioli A.J."/>
            <person name="Prioli S.M.A.P."/>
            <person name="Raittz R.T."/>
            <person name="Ramos H.J.O."/>
            <person name="Ribeiro E.M.S.F."/>
            <person name="Rigo L.U."/>
            <person name="Rocha C.L.M.S.C."/>
            <person name="Rocha S.N."/>
            <person name="Santos K."/>
            <person name="Satori D."/>
            <person name="Silva A.G."/>
            <person name="Simao R.C.G."/>
            <person name="Soares M.A.M."/>
            <person name="Souza E.M."/>
            <person name="Steffens M.B.R."/>
            <person name="Steindel M."/>
            <person name="Tadra-Sfeir M.Z."/>
            <person name="Takahashi E.K."/>
            <person name="Torres R.A."/>
            <person name="Valle J.S."/>
            <person name="Vernal J.I."/>
            <person name="Vilas-Boas L.A."/>
            <person name="Watanabe M.A.E."/>
            <person name="Weiss V.A."/>
            <person name="Yates M.A."/>
            <person name="Souza E.M."/>
        </authorList>
    </citation>
    <scope>NUCLEOTIDE SEQUENCE [LARGE SCALE GENOMIC DNA]</scope>
    <source>
        <strain evidence="2 3">SmR1</strain>
    </source>
</reference>
<proteinExistence type="predicted"/>
<feature type="transmembrane region" description="Helical" evidence="1">
    <location>
        <begin position="42"/>
        <end position="63"/>
    </location>
</feature>
<keyword evidence="1" id="KW-1133">Transmembrane helix</keyword>
<keyword evidence="1" id="KW-0472">Membrane</keyword>
<keyword evidence="1" id="KW-0812">Transmembrane</keyword>
<dbReference type="RefSeq" id="WP_013233509.1">
    <property type="nucleotide sequence ID" value="NC_014323.1"/>
</dbReference>
<protein>
    <recommendedName>
        <fullName evidence="4">Transmembrane protein</fullName>
    </recommendedName>
</protein>